<dbReference type="EMBL" id="JACGWN010000007">
    <property type="protein sequence ID" value="KAL0444894.1"/>
    <property type="molecule type" value="Genomic_DNA"/>
</dbReference>
<sequence>MHKSQLIVSKAAMELKPRLLHILGFQEGSLPVRYLGLPLVSSHLTVKDCQPLIRKVDERLRGWDRLHLSYAARVQLLRSVITSLNIYWAMAFILPKGVIKTIEARMRTFLWQGGTEWAWPKWLGLTFETNRRGRPSPSQNAFVPGRRISNNTLIGQELFHGYNQQNLPPRCALKVNLQKAYDTLEWDFIHAMLSVFGFPEKMIMWIVECISTTTYSVALNVNYTGSSQVQGVFVRVTLCHLTCSFWLWRSYI</sequence>
<gene>
    <name evidence="1" type="ORF">Slati_2212100</name>
</gene>
<reference evidence="1" key="1">
    <citation type="submission" date="2020-06" db="EMBL/GenBank/DDBJ databases">
        <authorList>
            <person name="Li T."/>
            <person name="Hu X."/>
            <person name="Zhang T."/>
            <person name="Song X."/>
            <person name="Zhang H."/>
            <person name="Dai N."/>
            <person name="Sheng W."/>
            <person name="Hou X."/>
            <person name="Wei L."/>
        </authorList>
    </citation>
    <scope>NUCLEOTIDE SEQUENCE</scope>
    <source>
        <strain evidence="1">KEN1</strain>
        <tissue evidence="1">Leaf</tissue>
    </source>
</reference>
<comment type="caution">
    <text evidence="1">The sequence shown here is derived from an EMBL/GenBank/DDBJ whole genome shotgun (WGS) entry which is preliminary data.</text>
</comment>
<name>A0AAW2WSX4_9LAMI</name>
<protein>
    <recommendedName>
        <fullName evidence="2">Reverse transcriptase domain-containing protein</fullName>
    </recommendedName>
</protein>
<dbReference type="PANTHER" id="PTHR33116">
    <property type="entry name" value="REVERSE TRANSCRIPTASE ZINC-BINDING DOMAIN-CONTAINING PROTEIN-RELATED-RELATED"/>
    <property type="match status" value="1"/>
</dbReference>
<dbReference type="PANTHER" id="PTHR33116:SF76">
    <property type="entry name" value="DUF4283 DOMAIN-CONTAINING PROTEIN"/>
    <property type="match status" value="1"/>
</dbReference>
<evidence type="ECO:0000313" key="1">
    <source>
        <dbReference type="EMBL" id="KAL0444894.1"/>
    </source>
</evidence>
<organism evidence="1">
    <name type="scientific">Sesamum latifolium</name>
    <dbReference type="NCBI Taxonomy" id="2727402"/>
    <lineage>
        <taxon>Eukaryota</taxon>
        <taxon>Viridiplantae</taxon>
        <taxon>Streptophyta</taxon>
        <taxon>Embryophyta</taxon>
        <taxon>Tracheophyta</taxon>
        <taxon>Spermatophyta</taxon>
        <taxon>Magnoliopsida</taxon>
        <taxon>eudicotyledons</taxon>
        <taxon>Gunneridae</taxon>
        <taxon>Pentapetalae</taxon>
        <taxon>asterids</taxon>
        <taxon>lamiids</taxon>
        <taxon>Lamiales</taxon>
        <taxon>Pedaliaceae</taxon>
        <taxon>Sesamum</taxon>
    </lineage>
</organism>
<evidence type="ECO:0008006" key="2">
    <source>
        <dbReference type="Google" id="ProtNLM"/>
    </source>
</evidence>
<accession>A0AAW2WSX4</accession>
<dbReference type="AlphaFoldDB" id="A0AAW2WSX4"/>
<proteinExistence type="predicted"/>
<reference evidence="1" key="2">
    <citation type="journal article" date="2024" name="Plant">
        <title>Genomic evolution and insights into agronomic trait innovations of Sesamum species.</title>
        <authorList>
            <person name="Miao H."/>
            <person name="Wang L."/>
            <person name="Qu L."/>
            <person name="Liu H."/>
            <person name="Sun Y."/>
            <person name="Le M."/>
            <person name="Wang Q."/>
            <person name="Wei S."/>
            <person name="Zheng Y."/>
            <person name="Lin W."/>
            <person name="Duan Y."/>
            <person name="Cao H."/>
            <person name="Xiong S."/>
            <person name="Wang X."/>
            <person name="Wei L."/>
            <person name="Li C."/>
            <person name="Ma Q."/>
            <person name="Ju M."/>
            <person name="Zhao R."/>
            <person name="Li G."/>
            <person name="Mu C."/>
            <person name="Tian Q."/>
            <person name="Mei H."/>
            <person name="Zhang T."/>
            <person name="Gao T."/>
            <person name="Zhang H."/>
        </authorList>
    </citation>
    <scope>NUCLEOTIDE SEQUENCE</scope>
    <source>
        <strain evidence="1">KEN1</strain>
    </source>
</reference>